<dbReference type="InterPro" id="IPR016036">
    <property type="entry name" value="Malonyl_transacylase_ACP-bd"/>
</dbReference>
<dbReference type="GO" id="GO:0031177">
    <property type="term" value="F:phosphopantetheine binding"/>
    <property type="evidence" value="ECO:0007669"/>
    <property type="project" value="InterPro"/>
</dbReference>
<dbReference type="SMART" id="SM00825">
    <property type="entry name" value="PKS_KS"/>
    <property type="match status" value="1"/>
</dbReference>
<dbReference type="Gene3D" id="3.10.129.110">
    <property type="entry name" value="Polyketide synthase dehydratase"/>
    <property type="match status" value="1"/>
</dbReference>
<dbReference type="PANTHER" id="PTHR43775:SF37">
    <property type="entry name" value="SI:DKEY-61P9.11"/>
    <property type="match status" value="1"/>
</dbReference>
<dbReference type="InterPro" id="IPR014031">
    <property type="entry name" value="Ketoacyl_synth_C"/>
</dbReference>
<dbReference type="Pfam" id="PF22621">
    <property type="entry name" value="CurL-like_PKS_C"/>
    <property type="match status" value="1"/>
</dbReference>
<keyword evidence="3" id="KW-0808">Transferase</keyword>
<feature type="domain" description="Carrier" evidence="5">
    <location>
        <begin position="1266"/>
        <end position="1343"/>
    </location>
</feature>
<dbReference type="InterPro" id="IPR036736">
    <property type="entry name" value="ACP-like_sf"/>
</dbReference>
<keyword evidence="2" id="KW-0597">Phosphoprotein</keyword>
<dbReference type="PROSITE" id="PS52019">
    <property type="entry name" value="PKS_MFAS_DH"/>
    <property type="match status" value="1"/>
</dbReference>
<dbReference type="SUPFAM" id="SSF55048">
    <property type="entry name" value="Probable ACP-binding domain of malonyl-CoA ACP transacylase"/>
    <property type="match status" value="1"/>
</dbReference>
<feature type="active site" description="Proton acceptor; for dehydratase activity" evidence="4">
    <location>
        <position position="947"/>
    </location>
</feature>
<dbReference type="SUPFAM" id="SSF53474">
    <property type="entry name" value="alpha/beta-Hydrolases"/>
    <property type="match status" value="1"/>
</dbReference>
<keyword evidence="9" id="KW-1185">Reference proteome</keyword>
<dbReference type="Pfam" id="PF00975">
    <property type="entry name" value="Thioesterase"/>
    <property type="match status" value="1"/>
</dbReference>
<dbReference type="SUPFAM" id="SSF53901">
    <property type="entry name" value="Thiolase-like"/>
    <property type="match status" value="1"/>
</dbReference>
<dbReference type="Gene3D" id="3.30.70.3290">
    <property type="match status" value="1"/>
</dbReference>
<dbReference type="GO" id="GO:0044550">
    <property type="term" value="P:secondary metabolite biosynthetic process"/>
    <property type="evidence" value="ECO:0007669"/>
    <property type="project" value="TreeGrafter"/>
</dbReference>
<comment type="caution">
    <text evidence="8">The sequence shown here is derived from an EMBL/GenBank/DDBJ whole genome shotgun (WGS) entry which is preliminary data.</text>
</comment>
<feature type="active site" description="Proton donor; for dehydratase activity" evidence="4">
    <location>
        <position position="1136"/>
    </location>
</feature>
<organism evidence="8 9">
    <name type="scientific">Cerrena zonata</name>
    <dbReference type="NCBI Taxonomy" id="2478898"/>
    <lineage>
        <taxon>Eukaryota</taxon>
        <taxon>Fungi</taxon>
        <taxon>Dikarya</taxon>
        <taxon>Basidiomycota</taxon>
        <taxon>Agaricomycotina</taxon>
        <taxon>Agaricomycetes</taxon>
        <taxon>Polyporales</taxon>
        <taxon>Cerrenaceae</taxon>
        <taxon>Cerrena</taxon>
    </lineage>
</organism>
<evidence type="ECO:0000256" key="4">
    <source>
        <dbReference type="PROSITE-ProRule" id="PRU01363"/>
    </source>
</evidence>
<dbReference type="InterPro" id="IPR020841">
    <property type="entry name" value="PKS_Beta-ketoAc_synthase_dom"/>
</dbReference>
<dbReference type="InterPro" id="IPR009081">
    <property type="entry name" value="PP-bd_ACP"/>
</dbReference>
<name>A0AAW0GMH5_9APHY</name>
<evidence type="ECO:0000256" key="1">
    <source>
        <dbReference type="ARBA" id="ARBA00022450"/>
    </source>
</evidence>
<dbReference type="InterPro" id="IPR049552">
    <property type="entry name" value="PKS_DH_N"/>
</dbReference>
<dbReference type="Gene3D" id="1.10.1200.10">
    <property type="entry name" value="ACP-like"/>
    <property type="match status" value="2"/>
</dbReference>
<feature type="domain" description="Ketosynthase family 3 (KS3)" evidence="6">
    <location>
        <begin position="8"/>
        <end position="433"/>
    </location>
</feature>
<dbReference type="InterPro" id="IPR030918">
    <property type="entry name" value="PT_fungal_PKS"/>
</dbReference>
<feature type="domain" description="PKS/mFAS DH" evidence="7">
    <location>
        <begin position="913"/>
        <end position="1226"/>
    </location>
</feature>
<dbReference type="SMART" id="SM00823">
    <property type="entry name" value="PKS_PP"/>
    <property type="match status" value="2"/>
</dbReference>
<accession>A0AAW0GMH5</accession>
<keyword evidence="1" id="KW-0596">Phosphopantetheine</keyword>
<dbReference type="InterPro" id="IPR016039">
    <property type="entry name" value="Thiolase-like"/>
</dbReference>
<dbReference type="Gene3D" id="3.40.50.1820">
    <property type="entry name" value="alpha/beta hydrolase"/>
    <property type="match status" value="1"/>
</dbReference>
<dbReference type="PROSITE" id="PS50075">
    <property type="entry name" value="CARRIER"/>
    <property type="match status" value="2"/>
</dbReference>
<dbReference type="Pfam" id="PF21089">
    <property type="entry name" value="PKS_DH_N"/>
    <property type="match status" value="1"/>
</dbReference>
<dbReference type="InterPro" id="IPR020806">
    <property type="entry name" value="PKS_PP-bd"/>
</dbReference>
<dbReference type="NCBIfam" id="TIGR04532">
    <property type="entry name" value="PT_fungal_PKS"/>
    <property type="match status" value="1"/>
</dbReference>
<gene>
    <name evidence="8" type="ORF">QCA50_004797</name>
</gene>
<evidence type="ECO:0000259" key="6">
    <source>
        <dbReference type="PROSITE" id="PS52004"/>
    </source>
</evidence>
<dbReference type="PROSITE" id="PS52004">
    <property type="entry name" value="KS3_2"/>
    <property type="match status" value="1"/>
</dbReference>
<evidence type="ECO:0000259" key="7">
    <source>
        <dbReference type="PROSITE" id="PS52019"/>
    </source>
</evidence>
<dbReference type="PANTHER" id="PTHR43775">
    <property type="entry name" value="FATTY ACID SYNTHASE"/>
    <property type="match status" value="1"/>
</dbReference>
<dbReference type="Pfam" id="PF00698">
    <property type="entry name" value="Acyl_transf_1"/>
    <property type="match status" value="1"/>
</dbReference>
<feature type="region of interest" description="N-terminal hotdog fold" evidence="4">
    <location>
        <begin position="913"/>
        <end position="1050"/>
    </location>
</feature>
<dbReference type="SUPFAM" id="SSF52151">
    <property type="entry name" value="FabD/lysophospholipase-like"/>
    <property type="match status" value="1"/>
</dbReference>
<dbReference type="GO" id="GO:0006633">
    <property type="term" value="P:fatty acid biosynthetic process"/>
    <property type="evidence" value="ECO:0007669"/>
    <property type="project" value="TreeGrafter"/>
</dbReference>
<evidence type="ECO:0000256" key="3">
    <source>
        <dbReference type="ARBA" id="ARBA00022679"/>
    </source>
</evidence>
<evidence type="ECO:0000259" key="5">
    <source>
        <dbReference type="PROSITE" id="PS50075"/>
    </source>
</evidence>
<evidence type="ECO:0000313" key="9">
    <source>
        <dbReference type="Proteomes" id="UP001385951"/>
    </source>
</evidence>
<reference evidence="8 9" key="1">
    <citation type="submission" date="2022-09" db="EMBL/GenBank/DDBJ databases">
        <authorList>
            <person name="Palmer J.M."/>
        </authorList>
    </citation>
    <scope>NUCLEOTIDE SEQUENCE [LARGE SCALE GENOMIC DNA]</scope>
    <source>
        <strain evidence="8 9">DSM 7382</strain>
    </source>
</reference>
<dbReference type="Gene3D" id="3.40.47.10">
    <property type="match status" value="1"/>
</dbReference>
<evidence type="ECO:0000256" key="2">
    <source>
        <dbReference type="ARBA" id="ARBA00022553"/>
    </source>
</evidence>
<proteinExistence type="predicted"/>
<dbReference type="Pfam" id="PF02801">
    <property type="entry name" value="Ketoacyl-synt_C"/>
    <property type="match status" value="1"/>
</dbReference>
<dbReference type="InterPro" id="IPR001031">
    <property type="entry name" value="Thioesterase"/>
</dbReference>
<feature type="region of interest" description="C-terminal hotdog fold" evidence="4">
    <location>
        <begin position="1074"/>
        <end position="1226"/>
    </location>
</feature>
<sequence>MEGPANGQEPVAIVGMAVRFPGADDVHNLWDALKNGLNTATEIPNTRFDVSSFSDAPRTSRRRLNARHGNFINDIAAFDNNFFHISPREARSMDPQQRLLLEVSYHALEDAGYVPNATPSFDPNTFGTFVGATTSDYLHNLRDEIDVYYSTGTISAFLSGRISYTFGFCGPSMVVDTTCSSSVVAIHQACRALGTGDCNAAIAGGVNVITSPDMHIGLDRAHFLSPTGQCRPWDASADGYCRAEGCGMFVLKRLSDALAENDNILGVIRSIEVNQSANADSITHPHVPTQIDLFKKVLASANVPAEDVSVVEAHGTGTQAGDPAELESIRAVLAHNRSADNPLHVTSVKANLGHAESASGAASLAKLLLMFQKSTIPPTVSLKTLNPRIPPLGKDYVVIDTSACSWAKGDRKRFALLNNFGASGSNAALLLEEPPEVSIVPFKTPLCLVGLSADTREALEALRASYIVALNQKPHDDQFLADLSYTSMARRKLYRYRLSVSGRSCTELIRKLESASVLDVTTQSEKTVFVCSGQGSQYLGMGGGLYHSVAKFRGIVDECHSKLLSWGLPGILHILLPNDYSEISAKDSLQSFQTTIFVVEYAIATLWISWGVLLDAAVGHSLGEYVALTISGVLTLQDALRVVAERARLITEHCEAYLNGMLAVHMSPEEIASVLESNSGYSGLEIACFNSPTDCVVAGNKTHLGALERELKHSDQVCRMLDVPFAYHTPQLSAIQDPLLEVASRLTFSLPMIPVFSNVHGQFVSPGDSSVFTPEYLVRHSVSSIRFDACSEKAKSLVDLGGTTIRWIEIGPHPITLPILRSSTSDKSNTYYPSLRKDTEDIHTLLSTLSQFYETSSTINWQAVFTDLLPHARPIQLPAYPFSKRNQFFVPFKEGSTSNAHTDVTLQPPSKRYTLSGVCVDFSTKLDETPIVFESQLDNVAELIDGHHIAGYALCPASVYMEAVYAAVHSVLSMLGQELGNQVISLSDLMFTNPLIRHPELPTYLRTAITITKNDTTVSGHFQVTSSIRPSHSDSQLHCKGLFKARLADTSTEKLAQGRSIMDRRISTINADTKSEIFRTRTIYETIFPPAVVYTSLYQSVQSVAIHSNGIDSYAEVLLPENDVKAIFALNPVFLDTLVHLAGFVINLNAARDHLFICDRIGKVEILSNAIDWTVGYHAYCSVDSFSDTQASATVLVGTFNRNKCDNIVARMKGIRFKRLKINTLAMSLSRIYPRSTGVFVRGGDVEQDVSSADITLVEDTFSTTDSHTSLETLITGTIGSVLEIPASDLPADTPLSQFGLDSLASIEVLDALQTALNISLPQDCLVGDVRIFDVINLVRSTSLTSPHLGISSLKPMVTKINTRQSIVGDVISKTTKAFASVLGMDPSDLSDGDELVRYGLDSLAVIEARYELEKSLDITFPTELLQTSKTLRDVQDVLVTLVEASRCSPSSIFSYTGPGPVQLQDGDPSLSPLFLIHDGSGLVASYAHLHSLGRRVYGIFNPRFGSTDPWKGGILGMASTYASMIEDMNNRSCILGGWSIGGVIAFEISRLLIRDGRRVDGLILVDAPSPDTSEPLPEALIDTITIHPSFQSTSAHRLEAHMRLAGHALATYDRRRSTAASIEPPSGVILRCRDGVDFGDHKDLSITWLVDRRETSTITSPWENVLGSVTVIDVGGNHFTAFHDEHIPEMTAALKDAIAMLESP</sequence>
<dbReference type="Proteomes" id="UP001385951">
    <property type="component" value="Unassembled WGS sequence"/>
</dbReference>
<dbReference type="InterPro" id="IPR049900">
    <property type="entry name" value="PKS_mFAS_DH"/>
</dbReference>
<dbReference type="Gene3D" id="3.40.366.10">
    <property type="entry name" value="Malonyl-Coenzyme A Acyl Carrier Protein, domain 2"/>
    <property type="match status" value="1"/>
</dbReference>
<dbReference type="InterPro" id="IPR042104">
    <property type="entry name" value="PKS_dehydratase_sf"/>
</dbReference>
<protein>
    <submittedName>
        <fullName evidence="8">Uncharacterized protein</fullName>
    </submittedName>
</protein>
<dbReference type="PROSITE" id="PS00012">
    <property type="entry name" value="PHOSPHOPANTETHEINE"/>
    <property type="match status" value="1"/>
</dbReference>
<dbReference type="InterPro" id="IPR050091">
    <property type="entry name" value="PKS_NRPS_Biosynth_Enz"/>
</dbReference>
<feature type="domain" description="Carrier" evidence="5">
    <location>
        <begin position="1366"/>
        <end position="1443"/>
    </location>
</feature>
<dbReference type="Pfam" id="PF00550">
    <property type="entry name" value="PP-binding"/>
    <property type="match status" value="2"/>
</dbReference>
<dbReference type="SUPFAM" id="SSF47336">
    <property type="entry name" value="ACP-like"/>
    <property type="match status" value="2"/>
</dbReference>
<dbReference type="InterPro" id="IPR014043">
    <property type="entry name" value="Acyl_transferase_dom"/>
</dbReference>
<dbReference type="CDD" id="cd00833">
    <property type="entry name" value="PKS"/>
    <property type="match status" value="1"/>
</dbReference>
<dbReference type="Pfam" id="PF00109">
    <property type="entry name" value="ketoacyl-synt"/>
    <property type="match status" value="1"/>
</dbReference>
<dbReference type="GO" id="GO:0004312">
    <property type="term" value="F:fatty acid synthase activity"/>
    <property type="evidence" value="ECO:0007669"/>
    <property type="project" value="TreeGrafter"/>
</dbReference>
<dbReference type="InterPro" id="IPR029058">
    <property type="entry name" value="AB_hydrolase_fold"/>
</dbReference>
<dbReference type="EMBL" id="JASBNA010000005">
    <property type="protein sequence ID" value="KAK7691398.1"/>
    <property type="molecule type" value="Genomic_DNA"/>
</dbReference>
<dbReference type="InterPro" id="IPR006162">
    <property type="entry name" value="Ppantetheine_attach_site"/>
</dbReference>
<dbReference type="SMART" id="SM00827">
    <property type="entry name" value="PKS_AT"/>
    <property type="match status" value="1"/>
</dbReference>
<evidence type="ECO:0000313" key="8">
    <source>
        <dbReference type="EMBL" id="KAK7691398.1"/>
    </source>
</evidence>
<dbReference type="InterPro" id="IPR001227">
    <property type="entry name" value="Ac_transferase_dom_sf"/>
</dbReference>
<dbReference type="InterPro" id="IPR014030">
    <property type="entry name" value="Ketoacyl_synth_N"/>
</dbReference>
<dbReference type="InterPro" id="IPR016035">
    <property type="entry name" value="Acyl_Trfase/lysoPLipase"/>
</dbReference>